<name>A0ABQ2DKQ5_9BACI</name>
<dbReference type="InterPro" id="IPR035906">
    <property type="entry name" value="MetI-like_sf"/>
</dbReference>
<sequence length="274" mass="30628">MMRSKKWLFSIVGFLIVAVFLFPIYWMVISSLKPMSEIFGESTLFPKNVTFEAYRNIFIGSDLAIFRHFFNSLIISFGTMIGTICLAAPAAYAIARKNLKGITLFLLFILITQMFPSNMLALPLYTMFAKIGLLNSYLGVIIANMTLSLPFVILIMRTHFLTLPKALEEAAIIDGCSRWGAFLRIILPLAKPGILTCAAFSFLLAWGEFLYSLTMLSDNSKWPITLAMRQFVGQFGTNWGELMALSAVSTLPIIIIFIFTQRHIISGIADGSTK</sequence>
<evidence type="ECO:0000256" key="4">
    <source>
        <dbReference type="ARBA" id="ARBA00022692"/>
    </source>
</evidence>
<dbReference type="EMBL" id="BMPN01000003">
    <property type="protein sequence ID" value="GGJ58129.1"/>
    <property type="molecule type" value="Genomic_DNA"/>
</dbReference>
<dbReference type="PANTHER" id="PTHR32243">
    <property type="entry name" value="MALTOSE TRANSPORT SYSTEM PERMEASE-RELATED"/>
    <property type="match status" value="1"/>
</dbReference>
<gene>
    <name evidence="9" type="ORF">GCM10007111_20270</name>
</gene>
<keyword evidence="10" id="KW-1185">Reference proteome</keyword>
<organism evidence="9 10">
    <name type="scientific">Virgibacillus kapii</name>
    <dbReference type="NCBI Taxonomy" id="1638645"/>
    <lineage>
        <taxon>Bacteria</taxon>
        <taxon>Bacillati</taxon>
        <taxon>Bacillota</taxon>
        <taxon>Bacilli</taxon>
        <taxon>Bacillales</taxon>
        <taxon>Bacillaceae</taxon>
        <taxon>Virgibacillus</taxon>
    </lineage>
</organism>
<keyword evidence="3" id="KW-1003">Cell membrane</keyword>
<evidence type="ECO:0000259" key="8">
    <source>
        <dbReference type="PROSITE" id="PS50928"/>
    </source>
</evidence>
<evidence type="ECO:0000256" key="1">
    <source>
        <dbReference type="ARBA" id="ARBA00004651"/>
    </source>
</evidence>
<dbReference type="Proteomes" id="UP000634435">
    <property type="component" value="Unassembled WGS sequence"/>
</dbReference>
<evidence type="ECO:0000256" key="5">
    <source>
        <dbReference type="ARBA" id="ARBA00022989"/>
    </source>
</evidence>
<dbReference type="InterPro" id="IPR000515">
    <property type="entry name" value="MetI-like"/>
</dbReference>
<evidence type="ECO:0000256" key="7">
    <source>
        <dbReference type="RuleBase" id="RU363032"/>
    </source>
</evidence>
<dbReference type="PANTHER" id="PTHR32243:SF18">
    <property type="entry name" value="INNER MEMBRANE ABC TRANSPORTER PERMEASE PROTEIN YCJP"/>
    <property type="match status" value="1"/>
</dbReference>
<dbReference type="CDD" id="cd06261">
    <property type="entry name" value="TM_PBP2"/>
    <property type="match status" value="1"/>
</dbReference>
<feature type="transmembrane region" description="Helical" evidence="7">
    <location>
        <begin position="242"/>
        <end position="260"/>
    </location>
</feature>
<accession>A0ABQ2DKQ5</accession>
<feature type="transmembrane region" description="Helical" evidence="7">
    <location>
        <begin position="7"/>
        <end position="28"/>
    </location>
</feature>
<keyword evidence="2 7" id="KW-0813">Transport</keyword>
<keyword evidence="6 7" id="KW-0472">Membrane</keyword>
<dbReference type="InterPro" id="IPR050901">
    <property type="entry name" value="BP-dep_ABC_trans_perm"/>
</dbReference>
<evidence type="ECO:0000313" key="10">
    <source>
        <dbReference type="Proteomes" id="UP000634435"/>
    </source>
</evidence>
<dbReference type="PROSITE" id="PS50928">
    <property type="entry name" value="ABC_TM1"/>
    <property type="match status" value="1"/>
</dbReference>
<protein>
    <submittedName>
        <fullName evidence="9">Sugar ABC transporter permease</fullName>
    </submittedName>
</protein>
<evidence type="ECO:0000256" key="3">
    <source>
        <dbReference type="ARBA" id="ARBA00022475"/>
    </source>
</evidence>
<dbReference type="SUPFAM" id="SSF161098">
    <property type="entry name" value="MetI-like"/>
    <property type="match status" value="1"/>
</dbReference>
<comment type="caution">
    <text evidence="9">The sequence shown here is derived from an EMBL/GenBank/DDBJ whole genome shotgun (WGS) entry which is preliminary data.</text>
</comment>
<proteinExistence type="inferred from homology"/>
<feature type="transmembrane region" description="Helical" evidence="7">
    <location>
        <begin position="193"/>
        <end position="213"/>
    </location>
</feature>
<comment type="subcellular location">
    <subcellularLocation>
        <location evidence="1 7">Cell membrane</location>
        <topology evidence="1 7">Multi-pass membrane protein</topology>
    </subcellularLocation>
</comment>
<evidence type="ECO:0000313" key="9">
    <source>
        <dbReference type="EMBL" id="GGJ58129.1"/>
    </source>
</evidence>
<dbReference type="Pfam" id="PF00528">
    <property type="entry name" value="BPD_transp_1"/>
    <property type="match status" value="1"/>
</dbReference>
<feature type="transmembrane region" description="Helical" evidence="7">
    <location>
        <begin position="137"/>
        <end position="156"/>
    </location>
</feature>
<comment type="similarity">
    <text evidence="7">Belongs to the binding-protein-dependent transport system permease family.</text>
</comment>
<feature type="transmembrane region" description="Helical" evidence="7">
    <location>
        <begin position="73"/>
        <end position="95"/>
    </location>
</feature>
<keyword evidence="5 7" id="KW-1133">Transmembrane helix</keyword>
<feature type="transmembrane region" description="Helical" evidence="7">
    <location>
        <begin position="102"/>
        <end position="125"/>
    </location>
</feature>
<keyword evidence="4 7" id="KW-0812">Transmembrane</keyword>
<reference evidence="10" key="1">
    <citation type="journal article" date="2019" name="Int. J. Syst. Evol. Microbiol.">
        <title>The Global Catalogue of Microorganisms (GCM) 10K type strain sequencing project: providing services to taxonomists for standard genome sequencing and annotation.</title>
        <authorList>
            <consortium name="The Broad Institute Genomics Platform"/>
            <consortium name="The Broad Institute Genome Sequencing Center for Infectious Disease"/>
            <person name="Wu L."/>
            <person name="Ma J."/>
        </authorList>
    </citation>
    <scope>NUCLEOTIDE SEQUENCE [LARGE SCALE GENOMIC DNA]</scope>
    <source>
        <strain evidence="10">JCM 30071</strain>
    </source>
</reference>
<evidence type="ECO:0000256" key="2">
    <source>
        <dbReference type="ARBA" id="ARBA00022448"/>
    </source>
</evidence>
<evidence type="ECO:0000256" key="6">
    <source>
        <dbReference type="ARBA" id="ARBA00023136"/>
    </source>
</evidence>
<feature type="domain" description="ABC transmembrane type-1" evidence="8">
    <location>
        <begin position="69"/>
        <end position="260"/>
    </location>
</feature>
<dbReference type="Gene3D" id="1.10.3720.10">
    <property type="entry name" value="MetI-like"/>
    <property type="match status" value="1"/>
</dbReference>